<reference evidence="2 3" key="1">
    <citation type="submission" date="2023-03" db="EMBL/GenBank/DDBJ databases">
        <title>High recombination rates correlate with genetic variation in Cardiocondyla obscurior ants.</title>
        <authorList>
            <person name="Errbii M."/>
        </authorList>
    </citation>
    <scope>NUCLEOTIDE SEQUENCE [LARGE SCALE GENOMIC DNA]</scope>
    <source>
        <strain evidence="2">Alpha-2009</strain>
        <tissue evidence="2">Whole body</tissue>
    </source>
</reference>
<feature type="region of interest" description="Disordered" evidence="1">
    <location>
        <begin position="1"/>
        <end position="115"/>
    </location>
</feature>
<organism evidence="2 3">
    <name type="scientific">Cardiocondyla obscurior</name>
    <dbReference type="NCBI Taxonomy" id="286306"/>
    <lineage>
        <taxon>Eukaryota</taxon>
        <taxon>Metazoa</taxon>
        <taxon>Ecdysozoa</taxon>
        <taxon>Arthropoda</taxon>
        <taxon>Hexapoda</taxon>
        <taxon>Insecta</taxon>
        <taxon>Pterygota</taxon>
        <taxon>Neoptera</taxon>
        <taxon>Endopterygota</taxon>
        <taxon>Hymenoptera</taxon>
        <taxon>Apocrita</taxon>
        <taxon>Aculeata</taxon>
        <taxon>Formicoidea</taxon>
        <taxon>Formicidae</taxon>
        <taxon>Myrmicinae</taxon>
        <taxon>Cardiocondyla</taxon>
    </lineage>
</organism>
<proteinExistence type="predicted"/>
<dbReference type="AlphaFoldDB" id="A0AAW2E931"/>
<protein>
    <submittedName>
        <fullName evidence="2">Uncharacterized protein</fullName>
    </submittedName>
</protein>
<accession>A0AAW2E931</accession>
<dbReference type="Proteomes" id="UP001430953">
    <property type="component" value="Unassembled WGS sequence"/>
</dbReference>
<comment type="caution">
    <text evidence="2">The sequence shown here is derived from an EMBL/GenBank/DDBJ whole genome shotgun (WGS) entry which is preliminary data.</text>
</comment>
<keyword evidence="3" id="KW-1185">Reference proteome</keyword>
<feature type="compositionally biased region" description="Polar residues" evidence="1">
    <location>
        <begin position="82"/>
        <end position="115"/>
    </location>
</feature>
<dbReference type="EMBL" id="JADYXP020000034">
    <property type="protein sequence ID" value="KAL0098816.1"/>
    <property type="molecule type" value="Genomic_DNA"/>
</dbReference>
<evidence type="ECO:0000313" key="2">
    <source>
        <dbReference type="EMBL" id="KAL0098816.1"/>
    </source>
</evidence>
<name>A0AAW2E931_9HYME</name>
<gene>
    <name evidence="2" type="ORF">PUN28_020761</name>
</gene>
<evidence type="ECO:0000313" key="3">
    <source>
        <dbReference type="Proteomes" id="UP001430953"/>
    </source>
</evidence>
<evidence type="ECO:0000256" key="1">
    <source>
        <dbReference type="SAM" id="MobiDB-lite"/>
    </source>
</evidence>
<sequence length="115" mass="12987">MRRRQIPLPSSDQSGKEGGGRENHSCNRRRQAQTRRAGNRRDDSSSRPATRAIRRTPSPPYTRVLRPGPRKHKDDKKEVYIGTSSTSTLNSPSCDQESVASRMSVYQSGTDEWTN</sequence>
<feature type="compositionally biased region" description="Basic and acidic residues" evidence="1">
    <location>
        <begin position="14"/>
        <end position="25"/>
    </location>
</feature>